<proteinExistence type="predicted"/>
<keyword evidence="1" id="KW-0732">Signal</keyword>
<gene>
    <name evidence="2" type="ORF">CHLNCDRAFT_12295</name>
</gene>
<evidence type="ECO:0000313" key="2">
    <source>
        <dbReference type="EMBL" id="EFN51044.1"/>
    </source>
</evidence>
<evidence type="ECO:0000313" key="3">
    <source>
        <dbReference type="Proteomes" id="UP000008141"/>
    </source>
</evidence>
<keyword evidence="3" id="KW-1185">Reference proteome</keyword>
<dbReference type="EMBL" id="GL433869">
    <property type="protein sequence ID" value="EFN51044.1"/>
    <property type="molecule type" value="Genomic_DNA"/>
</dbReference>
<feature type="chain" id="PRO_5003156077" evidence="1">
    <location>
        <begin position="34"/>
        <end position="64"/>
    </location>
</feature>
<feature type="non-terminal residue" evidence="2">
    <location>
        <position position="64"/>
    </location>
</feature>
<evidence type="ECO:0000256" key="1">
    <source>
        <dbReference type="SAM" id="SignalP"/>
    </source>
</evidence>
<protein>
    <submittedName>
        <fullName evidence="2">Uncharacterized protein</fullName>
    </submittedName>
</protein>
<dbReference type="InParanoid" id="E1ZT35"/>
<feature type="non-terminal residue" evidence="2">
    <location>
        <position position="1"/>
    </location>
</feature>
<organism evidence="3">
    <name type="scientific">Chlorella variabilis</name>
    <name type="common">Green alga</name>
    <dbReference type="NCBI Taxonomy" id="554065"/>
    <lineage>
        <taxon>Eukaryota</taxon>
        <taxon>Viridiplantae</taxon>
        <taxon>Chlorophyta</taxon>
        <taxon>core chlorophytes</taxon>
        <taxon>Trebouxiophyceae</taxon>
        <taxon>Chlorellales</taxon>
        <taxon>Chlorellaceae</taxon>
        <taxon>Chlorella clade</taxon>
        <taxon>Chlorella</taxon>
    </lineage>
</organism>
<feature type="signal peptide" evidence="1">
    <location>
        <begin position="1"/>
        <end position="33"/>
    </location>
</feature>
<name>E1ZT35_CHLVA</name>
<accession>E1ZT35</accession>
<reference evidence="2 3" key="1">
    <citation type="journal article" date="2010" name="Plant Cell">
        <title>The Chlorella variabilis NC64A genome reveals adaptation to photosymbiosis, coevolution with viruses, and cryptic sex.</title>
        <authorList>
            <person name="Blanc G."/>
            <person name="Duncan G."/>
            <person name="Agarkova I."/>
            <person name="Borodovsky M."/>
            <person name="Gurnon J."/>
            <person name="Kuo A."/>
            <person name="Lindquist E."/>
            <person name="Lucas S."/>
            <person name="Pangilinan J."/>
            <person name="Polle J."/>
            <person name="Salamov A."/>
            <person name="Terry A."/>
            <person name="Yamada T."/>
            <person name="Dunigan D.D."/>
            <person name="Grigoriev I.V."/>
            <person name="Claverie J.M."/>
            <person name="Van Etten J.L."/>
        </authorList>
    </citation>
    <scope>NUCLEOTIDE SEQUENCE [LARGE SCALE GENOMIC DNA]</scope>
    <source>
        <strain evidence="2 3">NC64A</strain>
    </source>
</reference>
<dbReference type="KEGG" id="cvr:CHLNCDRAFT_12295"/>
<sequence length="64" mass="6514">CAARACWPGCSVCCSRLCCIAGFWAPSCAPSGATPPARWNEQCCRPALSPACSPPSVCQPAAAL</sequence>
<dbReference type="RefSeq" id="XP_005843146.1">
    <property type="nucleotide sequence ID" value="XM_005843084.1"/>
</dbReference>
<dbReference type="AlphaFoldDB" id="E1ZT35"/>
<dbReference type="Proteomes" id="UP000008141">
    <property type="component" value="Unassembled WGS sequence"/>
</dbReference>
<dbReference type="GeneID" id="17350470"/>